<dbReference type="Gene3D" id="2.40.50.100">
    <property type="match status" value="1"/>
</dbReference>
<dbReference type="Gene3D" id="6.10.140.1990">
    <property type="match status" value="1"/>
</dbReference>
<feature type="region of interest" description="Disordered" evidence="3">
    <location>
        <begin position="481"/>
        <end position="504"/>
    </location>
</feature>
<protein>
    <recommendedName>
        <fullName evidence="8">Efflux RND transporter periplasmic adaptor subunit</fullName>
    </recommendedName>
</protein>
<evidence type="ECO:0000256" key="1">
    <source>
        <dbReference type="ARBA" id="ARBA00004196"/>
    </source>
</evidence>
<comment type="caution">
    <text evidence="6">The sequence shown here is derived from an EMBL/GenBank/DDBJ whole genome shotgun (WGS) entry which is preliminary data.</text>
</comment>
<reference evidence="6" key="1">
    <citation type="journal article" date="2014" name="Int. J. Syst. Evol. Microbiol.">
        <title>Complete genome of a new Firmicutes species belonging to the dominant human colonic microbiota ('Ruminococcus bicirculans') reveals two chromosomes and a selective capacity to utilize plant glucans.</title>
        <authorList>
            <consortium name="NISC Comparative Sequencing Program"/>
            <person name="Wegmann U."/>
            <person name="Louis P."/>
            <person name="Goesmann A."/>
            <person name="Henrissat B."/>
            <person name="Duncan S.H."/>
            <person name="Flint H.J."/>
        </authorList>
    </citation>
    <scope>NUCLEOTIDE SEQUENCE</scope>
    <source>
        <strain evidence="6">NBRC 108219</strain>
    </source>
</reference>
<feature type="domain" description="Multidrug resistance protein MdtA-like barrel-sandwich hybrid" evidence="4">
    <location>
        <begin position="62"/>
        <end position="225"/>
    </location>
</feature>
<accession>A0ABQ5V6G8</accession>
<dbReference type="EMBL" id="BSNK01000001">
    <property type="protein sequence ID" value="GLQ22448.1"/>
    <property type="molecule type" value="Genomic_DNA"/>
</dbReference>
<keyword evidence="7" id="KW-1185">Reference proteome</keyword>
<keyword evidence="2" id="KW-0175">Coiled coil</keyword>
<name>A0ABQ5V6G8_9PROT</name>
<dbReference type="InterPro" id="IPR058625">
    <property type="entry name" value="MdtA-like_BSH"/>
</dbReference>
<dbReference type="Gene3D" id="2.40.420.20">
    <property type="match status" value="1"/>
</dbReference>
<feature type="compositionally biased region" description="Gly residues" evidence="3">
    <location>
        <begin position="487"/>
        <end position="504"/>
    </location>
</feature>
<dbReference type="PANTHER" id="PTHR32347:SF14">
    <property type="entry name" value="EFFLUX SYSTEM COMPONENT YKNX-RELATED"/>
    <property type="match status" value="1"/>
</dbReference>
<dbReference type="Gene3D" id="2.40.30.170">
    <property type="match status" value="1"/>
</dbReference>
<sequence length="504" mass="54471">MGENFGMKHRLLMATVCAVVLVGACADSSETEAQMELASVPAMPGQITRVIGATGKIVPRDEVMVGSEVSGRLLDVRVDYNSRVTAGQVLAIIDPTNFRNRVEQLEGRIRSSIADIDVQKARIRSAEVTLAQAQQNETRRRGLFSQQAVSEAQMEAAERDVGVAQANLDLAVAQLESQRASLAQVRAEMDTAKENLARSIITSPIDGVIIDRKIDPGQTVQASFNAPELFTIAADLSEIQVEARIVESDVAGLNPGDKAKFTVDAYPDRTIEGEVELLRLKSVEANNIVSYVAVVKADNPDGVLMPGMTANLEITTEVRAGVSRLPVMAERFRPSPDQVAQFQAESAETEPVTLLDPTYARFRAIGIDEPRIAEFADRVSPVTQGVRDIINDPTKSFMHTPMRIQLGEIVENQVRQFLSPEEQSRYTAQVTLERTIRPVDVWVATADGKMVKRTLKLGLSDGAFVEVVDGLKEGEQVVTGVREAGSGQTGGPGGRAGGRPGSAR</sequence>
<dbReference type="Proteomes" id="UP001161391">
    <property type="component" value="Unassembled WGS sequence"/>
</dbReference>
<evidence type="ECO:0008006" key="8">
    <source>
        <dbReference type="Google" id="ProtNLM"/>
    </source>
</evidence>
<dbReference type="SUPFAM" id="SSF111369">
    <property type="entry name" value="HlyD-like secretion proteins"/>
    <property type="match status" value="1"/>
</dbReference>
<proteinExistence type="predicted"/>
<evidence type="ECO:0000313" key="7">
    <source>
        <dbReference type="Proteomes" id="UP001161391"/>
    </source>
</evidence>
<reference evidence="6" key="2">
    <citation type="submission" date="2023-01" db="EMBL/GenBank/DDBJ databases">
        <title>Draft genome sequence of Algimonas ampicilliniresistens strain NBRC 108219.</title>
        <authorList>
            <person name="Sun Q."/>
            <person name="Mori K."/>
        </authorList>
    </citation>
    <scope>NUCLEOTIDE SEQUENCE</scope>
    <source>
        <strain evidence="6">NBRC 108219</strain>
    </source>
</reference>
<dbReference type="InterPro" id="IPR030190">
    <property type="entry name" value="MacA_alpha-hairpin_sf"/>
</dbReference>
<dbReference type="InterPro" id="IPR050465">
    <property type="entry name" value="UPF0194_transport"/>
</dbReference>
<evidence type="ECO:0000313" key="6">
    <source>
        <dbReference type="EMBL" id="GLQ22448.1"/>
    </source>
</evidence>
<evidence type="ECO:0000259" key="5">
    <source>
        <dbReference type="Pfam" id="PF25954"/>
    </source>
</evidence>
<dbReference type="Pfam" id="PF25954">
    <property type="entry name" value="Beta-barrel_RND_2"/>
    <property type="match status" value="1"/>
</dbReference>
<comment type="subcellular location">
    <subcellularLocation>
        <location evidence="1">Cell envelope</location>
    </subcellularLocation>
</comment>
<gene>
    <name evidence="6" type="ORF">GCM10007853_03220</name>
</gene>
<evidence type="ECO:0000256" key="2">
    <source>
        <dbReference type="ARBA" id="ARBA00023054"/>
    </source>
</evidence>
<dbReference type="PANTHER" id="PTHR32347">
    <property type="entry name" value="EFFLUX SYSTEM COMPONENT YKNX-RELATED"/>
    <property type="match status" value="1"/>
</dbReference>
<dbReference type="InterPro" id="IPR058792">
    <property type="entry name" value="Beta-barrel_RND_2"/>
</dbReference>
<evidence type="ECO:0000259" key="4">
    <source>
        <dbReference type="Pfam" id="PF25917"/>
    </source>
</evidence>
<dbReference type="Pfam" id="PF25917">
    <property type="entry name" value="BSH_RND"/>
    <property type="match status" value="1"/>
</dbReference>
<feature type="domain" description="CusB-like beta-barrel" evidence="5">
    <location>
        <begin position="241"/>
        <end position="316"/>
    </location>
</feature>
<evidence type="ECO:0000256" key="3">
    <source>
        <dbReference type="SAM" id="MobiDB-lite"/>
    </source>
</evidence>
<organism evidence="6 7">
    <name type="scientific">Algimonas ampicilliniresistens</name>
    <dbReference type="NCBI Taxonomy" id="1298735"/>
    <lineage>
        <taxon>Bacteria</taxon>
        <taxon>Pseudomonadati</taxon>
        <taxon>Pseudomonadota</taxon>
        <taxon>Alphaproteobacteria</taxon>
        <taxon>Maricaulales</taxon>
        <taxon>Robiginitomaculaceae</taxon>
        <taxon>Algimonas</taxon>
    </lineage>
</organism>